<evidence type="ECO:0000313" key="3">
    <source>
        <dbReference type="Proteomes" id="UP000821853"/>
    </source>
</evidence>
<feature type="region of interest" description="Disordered" evidence="1">
    <location>
        <begin position="56"/>
        <end position="77"/>
    </location>
</feature>
<dbReference type="OrthoDB" id="3039988at2759"/>
<organism evidence="2 3">
    <name type="scientific">Haemaphysalis longicornis</name>
    <name type="common">Bush tick</name>
    <dbReference type="NCBI Taxonomy" id="44386"/>
    <lineage>
        <taxon>Eukaryota</taxon>
        <taxon>Metazoa</taxon>
        <taxon>Ecdysozoa</taxon>
        <taxon>Arthropoda</taxon>
        <taxon>Chelicerata</taxon>
        <taxon>Arachnida</taxon>
        <taxon>Acari</taxon>
        <taxon>Parasitiformes</taxon>
        <taxon>Ixodida</taxon>
        <taxon>Ixodoidea</taxon>
        <taxon>Ixodidae</taxon>
        <taxon>Haemaphysalinae</taxon>
        <taxon>Haemaphysalis</taxon>
    </lineage>
</organism>
<evidence type="ECO:0000256" key="1">
    <source>
        <dbReference type="SAM" id="MobiDB-lite"/>
    </source>
</evidence>
<reference evidence="2 3" key="1">
    <citation type="journal article" date="2020" name="Cell">
        <title>Large-Scale Comparative Analyses of Tick Genomes Elucidate Their Genetic Diversity and Vector Capacities.</title>
        <authorList>
            <consortium name="Tick Genome and Microbiome Consortium (TIGMIC)"/>
            <person name="Jia N."/>
            <person name="Wang J."/>
            <person name="Shi W."/>
            <person name="Du L."/>
            <person name="Sun Y."/>
            <person name="Zhan W."/>
            <person name="Jiang J.F."/>
            <person name="Wang Q."/>
            <person name="Zhang B."/>
            <person name="Ji P."/>
            <person name="Bell-Sakyi L."/>
            <person name="Cui X.M."/>
            <person name="Yuan T.T."/>
            <person name="Jiang B.G."/>
            <person name="Yang W.F."/>
            <person name="Lam T.T."/>
            <person name="Chang Q.C."/>
            <person name="Ding S.J."/>
            <person name="Wang X.J."/>
            <person name="Zhu J.G."/>
            <person name="Ruan X.D."/>
            <person name="Zhao L."/>
            <person name="Wei J.T."/>
            <person name="Ye R.Z."/>
            <person name="Que T.C."/>
            <person name="Du C.H."/>
            <person name="Zhou Y.H."/>
            <person name="Cheng J.X."/>
            <person name="Dai P.F."/>
            <person name="Guo W.B."/>
            <person name="Han X.H."/>
            <person name="Huang E.J."/>
            <person name="Li L.F."/>
            <person name="Wei W."/>
            <person name="Gao Y.C."/>
            <person name="Liu J.Z."/>
            <person name="Shao H.Z."/>
            <person name="Wang X."/>
            <person name="Wang C.C."/>
            <person name="Yang T.C."/>
            <person name="Huo Q.B."/>
            <person name="Li W."/>
            <person name="Chen H.Y."/>
            <person name="Chen S.E."/>
            <person name="Zhou L.G."/>
            <person name="Ni X.B."/>
            <person name="Tian J.H."/>
            <person name="Sheng Y."/>
            <person name="Liu T."/>
            <person name="Pan Y.S."/>
            <person name="Xia L.Y."/>
            <person name="Li J."/>
            <person name="Zhao F."/>
            <person name="Cao W.C."/>
        </authorList>
    </citation>
    <scope>NUCLEOTIDE SEQUENCE [LARGE SCALE GENOMIC DNA]</scope>
    <source>
        <strain evidence="2">HaeL-2018</strain>
    </source>
</reference>
<proteinExistence type="predicted"/>
<evidence type="ECO:0000313" key="2">
    <source>
        <dbReference type="EMBL" id="KAH9360354.1"/>
    </source>
</evidence>
<keyword evidence="3" id="KW-1185">Reference proteome</keyword>
<dbReference type="VEuPathDB" id="VectorBase:HLOH_049257"/>
<sequence>MRHEQAGYPAEIQQIVHSLAEDPKLSKTSNARIVTTCDTKQAARLLRVNTLPLRSRQHLQVTSHQVPASGMPSGSRL</sequence>
<comment type="caution">
    <text evidence="2">The sequence shown here is derived from an EMBL/GenBank/DDBJ whole genome shotgun (WGS) entry which is preliminary data.</text>
</comment>
<dbReference type="Proteomes" id="UP000821853">
    <property type="component" value="Chromosome 1"/>
</dbReference>
<dbReference type="AlphaFoldDB" id="A0A9J6FBE8"/>
<protein>
    <submittedName>
        <fullName evidence="2">Uncharacterized protein</fullName>
    </submittedName>
</protein>
<accession>A0A9J6FBE8</accession>
<gene>
    <name evidence="2" type="ORF">HPB48_003549</name>
</gene>
<name>A0A9J6FBE8_HAELO</name>
<dbReference type="EMBL" id="JABSTR010000001">
    <property type="protein sequence ID" value="KAH9360354.1"/>
    <property type="molecule type" value="Genomic_DNA"/>
</dbReference>